<dbReference type="Proteomes" id="UP000608522">
    <property type="component" value="Unassembled WGS sequence"/>
</dbReference>
<gene>
    <name evidence="2" type="ORF">Sspor_56240</name>
</gene>
<reference evidence="3" key="1">
    <citation type="submission" date="2023-07" db="EMBL/GenBank/DDBJ databases">
        <title>Whole genome shotgun sequence of Streptomyces spororaveus NBRC 15456.</title>
        <authorList>
            <person name="Komaki H."/>
            <person name="Tamura T."/>
        </authorList>
    </citation>
    <scope>NUCLEOTIDE SEQUENCE [LARGE SCALE GENOMIC DNA]</scope>
    <source>
        <strain evidence="3">NBRC 15456</strain>
    </source>
</reference>
<organism evidence="2 3">
    <name type="scientific">Streptomyces spororaveus</name>
    <dbReference type="NCBI Taxonomy" id="284039"/>
    <lineage>
        <taxon>Bacteria</taxon>
        <taxon>Bacillati</taxon>
        <taxon>Actinomycetota</taxon>
        <taxon>Actinomycetes</taxon>
        <taxon>Kitasatosporales</taxon>
        <taxon>Streptomycetaceae</taxon>
        <taxon>Streptomyces</taxon>
    </lineage>
</organism>
<name>A0ABQ3TI22_9ACTN</name>
<proteinExistence type="predicted"/>
<keyword evidence="1" id="KW-0472">Membrane</keyword>
<evidence type="ECO:0000313" key="2">
    <source>
        <dbReference type="EMBL" id="GHI80063.1"/>
    </source>
</evidence>
<keyword evidence="1" id="KW-1133">Transmembrane helix</keyword>
<feature type="transmembrane region" description="Helical" evidence="1">
    <location>
        <begin position="15"/>
        <end position="36"/>
    </location>
</feature>
<comment type="caution">
    <text evidence="2">The sequence shown here is derived from an EMBL/GenBank/DDBJ whole genome shotgun (WGS) entry which is preliminary data.</text>
</comment>
<accession>A0ABQ3TI22</accession>
<sequence length="60" mass="6940">MWSVMGELALNGGMLLLWFLLVLALMFISCLTIALYKAPPRTRPEIIRALAELMTFWKRK</sequence>
<keyword evidence="1" id="KW-0812">Transmembrane</keyword>
<evidence type="ECO:0000256" key="1">
    <source>
        <dbReference type="SAM" id="Phobius"/>
    </source>
</evidence>
<protein>
    <submittedName>
        <fullName evidence="2">Uncharacterized protein</fullName>
    </submittedName>
</protein>
<evidence type="ECO:0000313" key="3">
    <source>
        <dbReference type="Proteomes" id="UP000608522"/>
    </source>
</evidence>
<keyword evidence="3" id="KW-1185">Reference proteome</keyword>
<dbReference type="EMBL" id="BNED01000005">
    <property type="protein sequence ID" value="GHI80063.1"/>
    <property type="molecule type" value="Genomic_DNA"/>
</dbReference>